<evidence type="ECO:0000256" key="2">
    <source>
        <dbReference type="ARBA" id="ARBA00010271"/>
    </source>
</evidence>
<comment type="subcellular location">
    <subcellularLocation>
        <location evidence="1">Golgi apparatus membrane</location>
        <topology evidence="1">Single-pass type II membrane protein</topology>
    </subcellularLocation>
</comment>
<comment type="caution">
    <text evidence="7">The sequence shown here is derived from an EMBL/GenBank/DDBJ whole genome shotgun (WGS) entry which is preliminary data.</text>
</comment>
<keyword evidence="3" id="KW-0808">Transferase</keyword>
<evidence type="ECO:0000259" key="6">
    <source>
        <dbReference type="Pfam" id="PF03016"/>
    </source>
</evidence>
<evidence type="ECO:0000313" key="8">
    <source>
        <dbReference type="Proteomes" id="UP000516437"/>
    </source>
</evidence>
<keyword evidence="3" id="KW-0328">Glycosyltransferase</keyword>
<keyword evidence="5" id="KW-0333">Golgi apparatus</keyword>
<feature type="domain" description="Exostosin GT47" evidence="6">
    <location>
        <begin position="33"/>
        <end position="314"/>
    </location>
</feature>
<dbReference type="InterPro" id="IPR040911">
    <property type="entry name" value="Exostosin_GT47"/>
</dbReference>
<sequence>MPSIQIDCPLAGISRLGIRTTSCRPMSHREMLKRFRVWSYREGEPPLFHTGPMGDIYSVEGQVIDELENGKSLFSARNPQEAIAFFLPVSVVSIIQYVYRPYSSYSRTSLQNIVKDYIHLISKRYPYWERSRGADHFMVSCHDWAPEVSSADPKLFKHFIRVLCNANASEGFEPVRDVSLPEVQVRPGTLDPPRLGQPLSNRTIFAFFAGGCHGYVRDVLFRNWEDKDADIRVHGYLPKASNYSALMGQSKFCLCPSGYEVASPRVVESIHAGCVPVIIGDSYVLPFSDVLDWSQFSVHIPVAKIPEIKRILRGISTEEYLEKQKRVLQVQRHFVINRPAKPYDLMQMVMHSVWLRRLNIRVPL</sequence>
<protein>
    <recommendedName>
        <fullName evidence="6">Exostosin GT47 domain-containing protein</fullName>
    </recommendedName>
</protein>
<dbReference type="AlphaFoldDB" id="A0A6A1UX26"/>
<gene>
    <name evidence="7" type="ORF">CJ030_MR8G012718</name>
</gene>
<evidence type="ECO:0000256" key="4">
    <source>
        <dbReference type="ARBA" id="ARBA00022968"/>
    </source>
</evidence>
<dbReference type="GO" id="GO:0000139">
    <property type="term" value="C:Golgi membrane"/>
    <property type="evidence" value="ECO:0007669"/>
    <property type="project" value="UniProtKB-SubCell"/>
</dbReference>
<comment type="similarity">
    <text evidence="2">Belongs to the glycosyltransferase 47 family.</text>
</comment>
<proteinExistence type="inferred from homology"/>
<evidence type="ECO:0000313" key="7">
    <source>
        <dbReference type="EMBL" id="KAB1204646.1"/>
    </source>
</evidence>
<dbReference type="PANTHER" id="PTHR11062:SF365">
    <property type="entry name" value="EXOSTOSIN GT47 DOMAIN-CONTAINING PROTEIN"/>
    <property type="match status" value="1"/>
</dbReference>
<name>A0A6A1UX26_9ROSI</name>
<accession>A0A6A1UX26</accession>
<dbReference type="GO" id="GO:0016757">
    <property type="term" value="F:glycosyltransferase activity"/>
    <property type="evidence" value="ECO:0007669"/>
    <property type="project" value="UniProtKB-KW"/>
</dbReference>
<dbReference type="EMBL" id="RXIC02000026">
    <property type="protein sequence ID" value="KAB1204646.1"/>
    <property type="molecule type" value="Genomic_DNA"/>
</dbReference>
<keyword evidence="8" id="KW-1185">Reference proteome</keyword>
<dbReference type="Proteomes" id="UP000516437">
    <property type="component" value="Chromosome 8"/>
</dbReference>
<reference evidence="7 8" key="1">
    <citation type="journal article" date="2019" name="Plant Biotechnol. J.">
        <title>The red bayberry genome and genetic basis of sex determination.</title>
        <authorList>
            <person name="Jia H.M."/>
            <person name="Jia H.J."/>
            <person name="Cai Q.L."/>
            <person name="Wang Y."/>
            <person name="Zhao H.B."/>
            <person name="Yang W.F."/>
            <person name="Wang G.Y."/>
            <person name="Li Y.H."/>
            <person name="Zhan D.L."/>
            <person name="Shen Y.T."/>
            <person name="Niu Q.F."/>
            <person name="Chang L."/>
            <person name="Qiu J."/>
            <person name="Zhao L."/>
            <person name="Xie H.B."/>
            <person name="Fu W.Y."/>
            <person name="Jin J."/>
            <person name="Li X.W."/>
            <person name="Jiao Y."/>
            <person name="Zhou C.C."/>
            <person name="Tu T."/>
            <person name="Chai C.Y."/>
            <person name="Gao J.L."/>
            <person name="Fan L.J."/>
            <person name="van de Weg E."/>
            <person name="Wang J.Y."/>
            <person name="Gao Z.S."/>
        </authorList>
    </citation>
    <scope>NUCLEOTIDE SEQUENCE [LARGE SCALE GENOMIC DNA]</scope>
    <source>
        <tissue evidence="7">Leaves</tissue>
    </source>
</reference>
<evidence type="ECO:0000256" key="1">
    <source>
        <dbReference type="ARBA" id="ARBA00004323"/>
    </source>
</evidence>
<organism evidence="7 8">
    <name type="scientific">Morella rubra</name>
    <name type="common">Chinese bayberry</name>
    <dbReference type="NCBI Taxonomy" id="262757"/>
    <lineage>
        <taxon>Eukaryota</taxon>
        <taxon>Viridiplantae</taxon>
        <taxon>Streptophyta</taxon>
        <taxon>Embryophyta</taxon>
        <taxon>Tracheophyta</taxon>
        <taxon>Spermatophyta</taxon>
        <taxon>Magnoliopsida</taxon>
        <taxon>eudicotyledons</taxon>
        <taxon>Gunneridae</taxon>
        <taxon>Pentapetalae</taxon>
        <taxon>rosids</taxon>
        <taxon>fabids</taxon>
        <taxon>Fagales</taxon>
        <taxon>Myricaceae</taxon>
        <taxon>Morella</taxon>
    </lineage>
</organism>
<keyword evidence="4" id="KW-0735">Signal-anchor</keyword>
<keyword evidence="4" id="KW-0812">Transmembrane</keyword>
<dbReference type="OrthoDB" id="1924787at2759"/>
<dbReference type="PANTHER" id="PTHR11062">
    <property type="entry name" value="EXOSTOSIN HEPARAN SULFATE GLYCOSYLTRANSFERASE -RELATED"/>
    <property type="match status" value="1"/>
</dbReference>
<dbReference type="InterPro" id="IPR004263">
    <property type="entry name" value="Exostosin"/>
</dbReference>
<evidence type="ECO:0000256" key="5">
    <source>
        <dbReference type="ARBA" id="ARBA00023034"/>
    </source>
</evidence>
<evidence type="ECO:0000256" key="3">
    <source>
        <dbReference type="ARBA" id="ARBA00022676"/>
    </source>
</evidence>
<dbReference type="Pfam" id="PF03016">
    <property type="entry name" value="Exostosin_GT47"/>
    <property type="match status" value="1"/>
</dbReference>